<organism evidence="2 3">
    <name type="scientific">Cichlidogyrus casuarinus</name>
    <dbReference type="NCBI Taxonomy" id="1844966"/>
    <lineage>
        <taxon>Eukaryota</taxon>
        <taxon>Metazoa</taxon>
        <taxon>Spiralia</taxon>
        <taxon>Lophotrochozoa</taxon>
        <taxon>Platyhelminthes</taxon>
        <taxon>Monogenea</taxon>
        <taxon>Monopisthocotylea</taxon>
        <taxon>Dactylogyridea</taxon>
        <taxon>Ancyrocephalidae</taxon>
        <taxon>Cichlidogyrus</taxon>
    </lineage>
</organism>
<evidence type="ECO:0000313" key="3">
    <source>
        <dbReference type="Proteomes" id="UP001626550"/>
    </source>
</evidence>
<accession>A0ABD2PXF3</accession>
<name>A0ABD2PXF3_9PLAT</name>
<sequence length="299" mass="33424">MSLIKKLEEDFKASVPPEARTSSSSDSSGRPQPRNGVSHYLSVHQRNRLFHYFSTGTDPRKAFPPMDIPGLDWRRTIESLAATVANKLFALKSSSSIIKVVLIPTGPNFGGVLALTLSRYLCDLGAAVFIIVDVNSMPTEDTQKKESRLASMYREEIRLLKDIYMPDTGIMLGAKYDIDMVVWGHGFDVVNASSEFMISAERWLALQAESVETRVDLVNLPSNLNTTFVAKRARHNVIFDIGFPVIFNDARATSAKRFVARLPTGERQLHNLIQKQGFEPAGDELHFNCESQVYQISNN</sequence>
<proteinExistence type="predicted"/>
<comment type="caution">
    <text evidence="2">The sequence shown here is derived from an EMBL/GenBank/DDBJ whole genome shotgun (WGS) entry which is preliminary data.</text>
</comment>
<dbReference type="AlphaFoldDB" id="A0ABD2PXF3"/>
<gene>
    <name evidence="2" type="ORF">Ciccas_009946</name>
</gene>
<protein>
    <submittedName>
        <fullName evidence="2">Uncharacterized protein</fullName>
    </submittedName>
</protein>
<reference evidence="2 3" key="1">
    <citation type="submission" date="2024-11" db="EMBL/GenBank/DDBJ databases">
        <title>Adaptive evolution of stress response genes in parasites aligns with host niche diversity.</title>
        <authorList>
            <person name="Hahn C."/>
            <person name="Resl P."/>
        </authorList>
    </citation>
    <scope>NUCLEOTIDE SEQUENCE [LARGE SCALE GENOMIC DNA]</scope>
    <source>
        <strain evidence="2">EGGRZ-B1_66</strain>
        <tissue evidence="2">Body</tissue>
    </source>
</reference>
<dbReference type="Proteomes" id="UP001626550">
    <property type="component" value="Unassembled WGS sequence"/>
</dbReference>
<feature type="region of interest" description="Disordered" evidence="1">
    <location>
        <begin position="1"/>
        <end position="37"/>
    </location>
</feature>
<feature type="compositionally biased region" description="Basic and acidic residues" evidence="1">
    <location>
        <begin position="1"/>
        <end position="12"/>
    </location>
</feature>
<keyword evidence="3" id="KW-1185">Reference proteome</keyword>
<dbReference type="EMBL" id="JBJKFK010002203">
    <property type="protein sequence ID" value="KAL3311472.1"/>
    <property type="molecule type" value="Genomic_DNA"/>
</dbReference>
<evidence type="ECO:0000313" key="2">
    <source>
        <dbReference type="EMBL" id="KAL3311472.1"/>
    </source>
</evidence>
<evidence type="ECO:0000256" key="1">
    <source>
        <dbReference type="SAM" id="MobiDB-lite"/>
    </source>
</evidence>